<dbReference type="AlphaFoldDB" id="A0A5N5QV36"/>
<dbReference type="Gene3D" id="2.130.10.10">
    <property type="entry name" value="YVTN repeat-like/Quinoprotein amine dehydrogenase"/>
    <property type="match status" value="2"/>
</dbReference>
<dbReference type="PROSITE" id="PS50082">
    <property type="entry name" value="WD_REPEATS_2"/>
    <property type="match status" value="2"/>
</dbReference>
<dbReference type="InterPro" id="IPR051859">
    <property type="entry name" value="DCAF"/>
</dbReference>
<dbReference type="InterPro" id="IPR015943">
    <property type="entry name" value="WD40/YVTN_repeat-like_dom_sf"/>
</dbReference>
<feature type="compositionally biased region" description="Acidic residues" evidence="4">
    <location>
        <begin position="115"/>
        <end position="151"/>
    </location>
</feature>
<keyword evidence="2" id="KW-0677">Repeat</keyword>
<dbReference type="EMBL" id="SSOP01000013">
    <property type="protein sequence ID" value="KAB5595067.1"/>
    <property type="molecule type" value="Genomic_DNA"/>
</dbReference>
<evidence type="ECO:0000256" key="4">
    <source>
        <dbReference type="SAM" id="MobiDB-lite"/>
    </source>
</evidence>
<feature type="compositionally biased region" description="Polar residues" evidence="4">
    <location>
        <begin position="23"/>
        <end position="38"/>
    </location>
</feature>
<dbReference type="GO" id="GO:0043161">
    <property type="term" value="P:proteasome-mediated ubiquitin-dependent protein catabolic process"/>
    <property type="evidence" value="ECO:0007669"/>
    <property type="project" value="TreeGrafter"/>
</dbReference>
<evidence type="ECO:0000256" key="1">
    <source>
        <dbReference type="ARBA" id="ARBA00022574"/>
    </source>
</evidence>
<evidence type="ECO:0000313" key="5">
    <source>
        <dbReference type="EMBL" id="KAB5595067.1"/>
    </source>
</evidence>
<dbReference type="Proteomes" id="UP000383932">
    <property type="component" value="Unassembled WGS sequence"/>
</dbReference>
<sequence length="693" mass="77838">MLPPPTHLHFGRQKSPVAMSGPPQDNTRNTSSEGNNVPQDGGDWTVEPTGSGEEGLSGELGLLSGLAALLAASSHGRSDSETQRNGRQVGSISMSHLLYFLASRGSLGGQAANHEEEEEDGDYIPGEDEEEDAEDEDEDEDEDEHGDYEDEDDVYTAWGRRHYNNVHNYFPPVTAPQEAGLKLLYSGEFGPPPPGPVVNIEPEDNKLQSKRASRRTRRSLDPKPIVESTQYPAHHTSYRLPLLPIRKPFAPRSYRTQVERGLVPNSPGALVAQYDDKVYSGQFSLDASIFYSCTQDHNIWVYDANSTGDKATDHVSGHQSRMKILNRVRGIYGNWTVTDSHLSPDNERLIYSSISPVVHLTKLHEPGAPHIPLDFSGTRTSRRFSLLDDSFGVWTCRFSADGKEVVACGSHQIFVWDLTAHKRIVNISAHKQDVNSCCWADTSSGNILVSGSDDTMIKIWDRRSLASNRPSGVFPGHTEGVTSVSAKGDGRYIISNGKDHALRLWDMRMMKEDEEVRYGRFGQLGYDYRYGGYRKPKWTEHPQNCSVMTYRGHCVFRTLIRCHFSPAETTGQAYIYSGSADGKVYIWSLDGRIVTTLDRTQTLPMNFDPREPDLPERHSHKSVHNDMIIRDCSWHPREPALLSCYWHRDESSSIARHEWKSLGKRGLTLEDVMEKEKAEATEGWARRNLFSTS</sequence>
<feature type="repeat" description="WD" evidence="3">
    <location>
        <begin position="474"/>
        <end position="515"/>
    </location>
</feature>
<organism evidence="5 6">
    <name type="scientific">Ceratobasidium theobromae</name>
    <dbReference type="NCBI Taxonomy" id="1582974"/>
    <lineage>
        <taxon>Eukaryota</taxon>
        <taxon>Fungi</taxon>
        <taxon>Dikarya</taxon>
        <taxon>Basidiomycota</taxon>
        <taxon>Agaricomycotina</taxon>
        <taxon>Agaricomycetes</taxon>
        <taxon>Cantharellales</taxon>
        <taxon>Ceratobasidiaceae</taxon>
        <taxon>Ceratobasidium</taxon>
    </lineage>
</organism>
<dbReference type="Pfam" id="PF00400">
    <property type="entry name" value="WD40"/>
    <property type="match status" value="4"/>
</dbReference>
<dbReference type="GO" id="GO:0080008">
    <property type="term" value="C:Cul4-RING E3 ubiquitin ligase complex"/>
    <property type="evidence" value="ECO:0007669"/>
    <property type="project" value="TreeGrafter"/>
</dbReference>
<keyword evidence="6" id="KW-1185">Reference proteome</keyword>
<dbReference type="OrthoDB" id="63070at2759"/>
<dbReference type="InterPro" id="IPR036322">
    <property type="entry name" value="WD40_repeat_dom_sf"/>
</dbReference>
<name>A0A5N5QV36_9AGAM</name>
<dbReference type="PANTHER" id="PTHR19847">
    <property type="entry name" value="DDB1- AND CUL4-ASSOCIATED FACTOR 11"/>
    <property type="match status" value="1"/>
</dbReference>
<evidence type="ECO:0000256" key="2">
    <source>
        <dbReference type="ARBA" id="ARBA00022737"/>
    </source>
</evidence>
<dbReference type="PANTHER" id="PTHR19847:SF7">
    <property type="entry name" value="DDB1- AND CUL4-ASSOCIATED FACTOR 11"/>
    <property type="match status" value="1"/>
</dbReference>
<protein>
    <submittedName>
        <fullName evidence="5">WD domain, G-beta repeat protein</fullName>
    </submittedName>
</protein>
<feature type="compositionally biased region" description="Basic residues" evidence="4">
    <location>
        <begin position="208"/>
        <end position="217"/>
    </location>
</feature>
<keyword evidence="1 3" id="KW-0853">WD repeat</keyword>
<comment type="caution">
    <text evidence="5">The sequence shown here is derived from an EMBL/GenBank/DDBJ whole genome shotgun (WGS) entry which is preliminary data.</text>
</comment>
<dbReference type="PRINTS" id="PR00320">
    <property type="entry name" value="GPROTEINBRPT"/>
</dbReference>
<feature type="repeat" description="WD" evidence="3">
    <location>
        <begin position="427"/>
        <end position="461"/>
    </location>
</feature>
<dbReference type="SMART" id="SM00320">
    <property type="entry name" value="WD40"/>
    <property type="match status" value="5"/>
</dbReference>
<feature type="region of interest" description="Disordered" evidence="4">
    <location>
        <begin position="193"/>
        <end position="219"/>
    </location>
</feature>
<dbReference type="PROSITE" id="PS50294">
    <property type="entry name" value="WD_REPEATS_REGION"/>
    <property type="match status" value="2"/>
</dbReference>
<gene>
    <name evidence="5" type="ORF">CTheo_1528</name>
</gene>
<reference evidence="5 6" key="1">
    <citation type="journal article" date="2019" name="Fungal Biol. Biotechnol.">
        <title>Draft genome sequence of fastidious pathogen Ceratobasidium theobromae, which causes vascular-streak dieback in Theobroma cacao.</title>
        <authorList>
            <person name="Ali S.S."/>
            <person name="Asman A."/>
            <person name="Shao J."/>
            <person name="Firmansyah A.P."/>
            <person name="Susilo A.W."/>
            <person name="Rosmana A."/>
            <person name="McMahon P."/>
            <person name="Junaid M."/>
            <person name="Guest D."/>
            <person name="Kheng T.Y."/>
            <person name="Meinhardt L.W."/>
            <person name="Bailey B.A."/>
        </authorList>
    </citation>
    <scope>NUCLEOTIDE SEQUENCE [LARGE SCALE GENOMIC DNA]</scope>
    <source>
        <strain evidence="5 6">CT2</strain>
    </source>
</reference>
<evidence type="ECO:0000256" key="3">
    <source>
        <dbReference type="PROSITE-ProRule" id="PRU00221"/>
    </source>
</evidence>
<accession>A0A5N5QV36</accession>
<dbReference type="SUPFAM" id="SSF50978">
    <property type="entry name" value="WD40 repeat-like"/>
    <property type="match status" value="1"/>
</dbReference>
<dbReference type="InterPro" id="IPR020472">
    <property type="entry name" value="WD40_PAC1"/>
</dbReference>
<dbReference type="InterPro" id="IPR001680">
    <property type="entry name" value="WD40_rpt"/>
</dbReference>
<evidence type="ECO:0000313" key="6">
    <source>
        <dbReference type="Proteomes" id="UP000383932"/>
    </source>
</evidence>
<feature type="region of interest" description="Disordered" evidence="4">
    <location>
        <begin position="108"/>
        <end position="151"/>
    </location>
</feature>
<proteinExistence type="predicted"/>
<feature type="region of interest" description="Disordered" evidence="4">
    <location>
        <begin position="1"/>
        <end position="59"/>
    </location>
</feature>